<dbReference type="SUPFAM" id="SSF53850">
    <property type="entry name" value="Periplasmic binding protein-like II"/>
    <property type="match status" value="1"/>
</dbReference>
<feature type="signal peptide" evidence="2">
    <location>
        <begin position="1"/>
        <end position="26"/>
    </location>
</feature>
<dbReference type="Pfam" id="PF13416">
    <property type="entry name" value="SBP_bac_8"/>
    <property type="match status" value="1"/>
</dbReference>
<accession>A0ABT2H3N8</accession>
<evidence type="ECO:0000256" key="1">
    <source>
        <dbReference type="ARBA" id="ARBA00022729"/>
    </source>
</evidence>
<evidence type="ECO:0000256" key="2">
    <source>
        <dbReference type="SAM" id="SignalP"/>
    </source>
</evidence>
<gene>
    <name evidence="3" type="ORF">N1032_12275</name>
</gene>
<dbReference type="Gene3D" id="3.40.190.10">
    <property type="entry name" value="Periplasmic binding protein-like II"/>
    <property type="match status" value="2"/>
</dbReference>
<sequence length="374" mass="39161">MHKRKKSLWLAAIPAIVLLASGCAASGPDAGGASSIGGELTSADDEALGGTDAVAELTKLYDAAIAAGQTTVTVYGPGEIDKVPVYEKFAERFPGITVNGVFMVGPDYAAKLQGEVASGNHVGDLVQSGDTSVVDQIPAGYFEKFDPVTAEGLGEDYKDSTDTVHAASATAFGYLYNTDALSAEEAPAGWEDLLDPSLKGQFASDTVTHFGGGFSTLAHLNWDGRLGDDYLDQLGAQDFRMESNTALAGTDVATGQAAVEPFYPLSYYLRDKANGAPVGFVFPTEGGVHISPHYLGLVKGAPNPDAAKLLMTWLFTPEGQQACADIGYYPLMPGAPGPEGYPAEEELDLFKPFPLEAVTDISNDNLDKVGQAFG</sequence>
<protein>
    <submittedName>
        <fullName evidence="3">Extracellular solute-binding protein</fullName>
    </submittedName>
</protein>
<comment type="caution">
    <text evidence="3">The sequence shown here is derived from an EMBL/GenBank/DDBJ whole genome shotgun (WGS) entry which is preliminary data.</text>
</comment>
<dbReference type="Proteomes" id="UP001165586">
    <property type="component" value="Unassembled WGS sequence"/>
</dbReference>
<feature type="chain" id="PRO_5046546734" evidence="2">
    <location>
        <begin position="27"/>
        <end position="374"/>
    </location>
</feature>
<organism evidence="3 4">
    <name type="scientific">Herbiconiux daphne</name>
    <dbReference type="NCBI Taxonomy" id="2970914"/>
    <lineage>
        <taxon>Bacteria</taxon>
        <taxon>Bacillati</taxon>
        <taxon>Actinomycetota</taxon>
        <taxon>Actinomycetes</taxon>
        <taxon>Micrococcales</taxon>
        <taxon>Microbacteriaceae</taxon>
        <taxon>Herbiconiux</taxon>
    </lineage>
</organism>
<dbReference type="PANTHER" id="PTHR30006:SF2">
    <property type="entry name" value="ABC TRANSPORTER SUBSTRATE-BINDING PROTEIN"/>
    <property type="match status" value="1"/>
</dbReference>
<dbReference type="InterPro" id="IPR006059">
    <property type="entry name" value="SBP"/>
</dbReference>
<dbReference type="RefSeq" id="WP_259539381.1">
    <property type="nucleotide sequence ID" value="NZ_JANLCJ010000004.1"/>
</dbReference>
<dbReference type="PROSITE" id="PS51257">
    <property type="entry name" value="PROKAR_LIPOPROTEIN"/>
    <property type="match status" value="1"/>
</dbReference>
<dbReference type="EMBL" id="JANLCJ010000004">
    <property type="protein sequence ID" value="MCS5734516.1"/>
    <property type="molecule type" value="Genomic_DNA"/>
</dbReference>
<evidence type="ECO:0000313" key="3">
    <source>
        <dbReference type="EMBL" id="MCS5734516.1"/>
    </source>
</evidence>
<dbReference type="PANTHER" id="PTHR30006">
    <property type="entry name" value="THIAMINE-BINDING PERIPLASMIC PROTEIN-RELATED"/>
    <property type="match status" value="1"/>
</dbReference>
<keyword evidence="4" id="KW-1185">Reference proteome</keyword>
<reference evidence="3" key="1">
    <citation type="submission" date="2022-08" db="EMBL/GenBank/DDBJ databases">
        <authorList>
            <person name="Deng Y."/>
            <person name="Han X.-F."/>
            <person name="Zhang Y.-Q."/>
        </authorList>
    </citation>
    <scope>NUCLEOTIDE SEQUENCE</scope>
    <source>
        <strain evidence="3">CPCC 203386</strain>
    </source>
</reference>
<name>A0ABT2H3N8_9MICO</name>
<keyword evidence="1 2" id="KW-0732">Signal</keyword>
<evidence type="ECO:0000313" key="4">
    <source>
        <dbReference type="Proteomes" id="UP001165586"/>
    </source>
</evidence>
<proteinExistence type="predicted"/>